<dbReference type="EMBL" id="AMGY01000007">
    <property type="protein sequence ID" value="EXJ79799.1"/>
    <property type="molecule type" value="Genomic_DNA"/>
</dbReference>
<dbReference type="GO" id="GO:0050661">
    <property type="term" value="F:NADP binding"/>
    <property type="evidence" value="ECO:0007669"/>
    <property type="project" value="UniProtKB-UniRule"/>
</dbReference>
<gene>
    <name evidence="10" type="primary">TAH18</name>
    <name evidence="14" type="ORF">A1O3_08084</name>
</gene>
<dbReference type="SUPFAM" id="SSF52343">
    <property type="entry name" value="Ferredoxin reductase-like, C-terminal NADP-linked domain"/>
    <property type="match status" value="1"/>
</dbReference>
<evidence type="ECO:0000256" key="2">
    <source>
        <dbReference type="ARBA" id="ARBA00001974"/>
    </source>
</evidence>
<dbReference type="GO" id="GO:0160246">
    <property type="term" value="F:NADPH-iron-sulfur [2Fe-2S] protein oxidoreductase activity"/>
    <property type="evidence" value="ECO:0007669"/>
    <property type="project" value="InterPro"/>
</dbReference>
<dbReference type="AlphaFoldDB" id="W9YBR8"/>
<dbReference type="PANTHER" id="PTHR19384">
    <property type="entry name" value="NITRIC OXIDE SYNTHASE-RELATED"/>
    <property type="match status" value="1"/>
</dbReference>
<comment type="similarity">
    <text evidence="10">In the C-terminal section; belongs to the flavoprotein pyridine nucleotide cytochrome reductase family.</text>
</comment>
<evidence type="ECO:0000256" key="1">
    <source>
        <dbReference type="ARBA" id="ARBA00001917"/>
    </source>
</evidence>
<evidence type="ECO:0000256" key="11">
    <source>
        <dbReference type="SAM" id="MobiDB-lite"/>
    </source>
</evidence>
<dbReference type="Pfam" id="PF00175">
    <property type="entry name" value="NAD_binding_1"/>
    <property type="match status" value="1"/>
</dbReference>
<feature type="compositionally biased region" description="Polar residues" evidence="11">
    <location>
        <begin position="190"/>
        <end position="209"/>
    </location>
</feature>
<evidence type="ECO:0000256" key="4">
    <source>
        <dbReference type="ARBA" id="ARBA00022630"/>
    </source>
</evidence>
<feature type="compositionally biased region" description="Acidic residues" evidence="11">
    <location>
        <begin position="661"/>
        <end position="678"/>
    </location>
</feature>
<reference evidence="14 15" key="1">
    <citation type="submission" date="2013-03" db="EMBL/GenBank/DDBJ databases">
        <title>The Genome Sequence of Capronia epimyces CBS 606.96.</title>
        <authorList>
            <consortium name="The Broad Institute Genomics Platform"/>
            <person name="Cuomo C."/>
            <person name="de Hoog S."/>
            <person name="Gorbushina A."/>
            <person name="Walker B."/>
            <person name="Young S.K."/>
            <person name="Zeng Q."/>
            <person name="Gargeya S."/>
            <person name="Fitzgerald M."/>
            <person name="Haas B."/>
            <person name="Abouelleil A."/>
            <person name="Allen A.W."/>
            <person name="Alvarado L."/>
            <person name="Arachchi H.M."/>
            <person name="Berlin A.M."/>
            <person name="Chapman S.B."/>
            <person name="Gainer-Dewar J."/>
            <person name="Goldberg J."/>
            <person name="Griggs A."/>
            <person name="Gujja S."/>
            <person name="Hansen M."/>
            <person name="Howarth C."/>
            <person name="Imamovic A."/>
            <person name="Ireland A."/>
            <person name="Larimer J."/>
            <person name="McCowan C."/>
            <person name="Murphy C."/>
            <person name="Pearson M."/>
            <person name="Poon T.W."/>
            <person name="Priest M."/>
            <person name="Roberts A."/>
            <person name="Saif S."/>
            <person name="Shea T."/>
            <person name="Sisk P."/>
            <person name="Sykes S."/>
            <person name="Wortman J."/>
            <person name="Nusbaum C."/>
            <person name="Birren B."/>
        </authorList>
    </citation>
    <scope>NUCLEOTIDE SEQUENCE [LARGE SCALE GENOMIC DNA]</scope>
    <source>
        <strain evidence="14 15">CBS 606.96</strain>
    </source>
</reference>
<comment type="similarity">
    <text evidence="10">In the N-terminal section; belongs to the flavodoxin family.</text>
</comment>
<comment type="cofactor">
    <cofactor evidence="2 10">
        <name>FAD</name>
        <dbReference type="ChEBI" id="CHEBI:57692"/>
    </cofactor>
</comment>
<comment type="cofactor">
    <cofactor evidence="1 10">
        <name>FMN</name>
        <dbReference type="ChEBI" id="CHEBI:58210"/>
    </cofactor>
</comment>
<evidence type="ECO:0000256" key="5">
    <source>
        <dbReference type="ARBA" id="ARBA00022643"/>
    </source>
</evidence>
<evidence type="ECO:0000256" key="3">
    <source>
        <dbReference type="ARBA" id="ARBA00022490"/>
    </source>
</evidence>
<dbReference type="InterPro" id="IPR023173">
    <property type="entry name" value="NADPH_Cyt_P450_Rdtase_alpha"/>
</dbReference>
<evidence type="ECO:0000256" key="7">
    <source>
        <dbReference type="ARBA" id="ARBA00022857"/>
    </source>
</evidence>
<dbReference type="GO" id="GO:0005739">
    <property type="term" value="C:mitochondrion"/>
    <property type="evidence" value="ECO:0007669"/>
    <property type="project" value="UniProtKB-SubCell"/>
</dbReference>
<dbReference type="GO" id="GO:0050660">
    <property type="term" value="F:flavin adenine dinucleotide binding"/>
    <property type="evidence" value="ECO:0007669"/>
    <property type="project" value="UniProtKB-UniRule"/>
</dbReference>
<dbReference type="Pfam" id="PF00258">
    <property type="entry name" value="Flavodoxin_1"/>
    <property type="match status" value="1"/>
</dbReference>
<comment type="function">
    <text evidence="10">NADPH-dependent reductase which is a central component of the cytosolic iron-sulfur (Fe-S) protein assembly (CIA) machinery. Transfers electrons from NADPH via its FAD and FMN prosthetic groups to the [2Fe-2S] cluster of DRE2, another key component of the CIA machinery. In turn, this reduced cluster provides electrons for assembly of cytosolic iron-sulfur cluster proteins. Positively controls H(2)O(2)-induced cell death.</text>
</comment>
<keyword evidence="8 10" id="KW-0560">Oxidoreductase</keyword>
<dbReference type="Gene3D" id="3.40.50.80">
    <property type="entry name" value="Nucleotide-binding domain of ferredoxin-NADP reductase (FNR) module"/>
    <property type="match status" value="1"/>
</dbReference>
<dbReference type="InterPro" id="IPR028879">
    <property type="entry name" value="NDOR1"/>
</dbReference>
<feature type="compositionally biased region" description="Low complexity" evidence="11">
    <location>
        <begin position="648"/>
        <end position="660"/>
    </location>
</feature>
<comment type="catalytic activity">
    <reaction evidence="10">
        <text>2 oxidized [2Fe-2S]-[protein] + NADPH = 2 reduced [2Fe-2S]-[protein] + NADP(+) + H(+)</text>
        <dbReference type="Rhea" id="RHEA:67716"/>
        <dbReference type="Rhea" id="RHEA-COMP:17327"/>
        <dbReference type="Rhea" id="RHEA-COMP:17328"/>
        <dbReference type="ChEBI" id="CHEBI:15378"/>
        <dbReference type="ChEBI" id="CHEBI:33737"/>
        <dbReference type="ChEBI" id="CHEBI:33738"/>
        <dbReference type="ChEBI" id="CHEBI:57783"/>
        <dbReference type="ChEBI" id="CHEBI:58349"/>
    </reaction>
</comment>
<evidence type="ECO:0000256" key="8">
    <source>
        <dbReference type="ARBA" id="ARBA00023002"/>
    </source>
</evidence>
<dbReference type="InterPro" id="IPR001433">
    <property type="entry name" value="OxRdtase_FAD/NAD-bd"/>
</dbReference>
<dbReference type="PROSITE" id="PS50902">
    <property type="entry name" value="FLAVODOXIN_LIKE"/>
    <property type="match status" value="1"/>
</dbReference>
<feature type="binding site" evidence="10">
    <location>
        <position position="139"/>
    </location>
    <ligand>
        <name>FMN</name>
        <dbReference type="ChEBI" id="CHEBI:58210"/>
    </ligand>
</feature>
<dbReference type="PRINTS" id="PR00369">
    <property type="entry name" value="FLAVODOXIN"/>
</dbReference>
<dbReference type="GO" id="GO:0005829">
    <property type="term" value="C:cytosol"/>
    <property type="evidence" value="ECO:0007669"/>
    <property type="project" value="TreeGrafter"/>
</dbReference>
<keyword evidence="15" id="KW-1185">Reference proteome</keyword>
<feature type="binding site" evidence="10">
    <location>
        <begin position="104"/>
        <end position="113"/>
    </location>
    <ligand>
        <name>FMN</name>
        <dbReference type="ChEBI" id="CHEBI:58210"/>
    </ligand>
</feature>
<dbReference type="InterPro" id="IPR001709">
    <property type="entry name" value="Flavoprot_Pyr_Nucl_cyt_Rdtase"/>
</dbReference>
<dbReference type="FunFam" id="1.20.990.10:FF:000013">
    <property type="entry name" value="NADPH-dependent diflavin oxidoreductase 1"/>
    <property type="match status" value="1"/>
</dbReference>
<keyword evidence="10" id="KW-0496">Mitochondrion</keyword>
<protein>
    <recommendedName>
        <fullName evidence="10">NADPH-dependent diflavin oxidoreductase 1</fullName>
        <ecNumber evidence="10">1.18.1.-</ecNumber>
    </recommendedName>
    <alternativeName>
        <fullName evidence="10">NADPH-dependent FMN and FAD-containing oxidoreductase</fullName>
    </alternativeName>
</protein>
<dbReference type="OrthoDB" id="1856718at2759"/>
<comment type="catalytic activity">
    <reaction evidence="9">
        <text>2 oxidized [cytochrome P450] + NADPH = 2 reduced [cytochrome P450] + NADP(+) + H(+)</text>
        <dbReference type="Rhea" id="RHEA:24040"/>
        <dbReference type="Rhea" id="RHEA-COMP:14627"/>
        <dbReference type="Rhea" id="RHEA-COMP:14628"/>
        <dbReference type="ChEBI" id="CHEBI:15378"/>
        <dbReference type="ChEBI" id="CHEBI:55376"/>
        <dbReference type="ChEBI" id="CHEBI:57783"/>
        <dbReference type="ChEBI" id="CHEBI:58349"/>
        <dbReference type="ChEBI" id="CHEBI:60344"/>
        <dbReference type="EC" id="1.6.2.4"/>
    </reaction>
</comment>
<comment type="caution">
    <text evidence="10">Lacks conserved residue(s) required for the propagation of feature annotation.</text>
</comment>
<dbReference type="GeneID" id="19172173"/>
<dbReference type="PANTHER" id="PTHR19384:SF10">
    <property type="entry name" value="NADPH-DEPENDENT DIFLAVIN OXIDOREDUCTASE 1"/>
    <property type="match status" value="1"/>
</dbReference>
<dbReference type="GO" id="GO:0010181">
    <property type="term" value="F:FMN binding"/>
    <property type="evidence" value="ECO:0007669"/>
    <property type="project" value="UniProtKB-UniRule"/>
</dbReference>
<keyword evidence="4 10" id="KW-0285">Flavoprotein</keyword>
<evidence type="ECO:0000259" key="13">
    <source>
        <dbReference type="PROSITE" id="PS51384"/>
    </source>
</evidence>
<feature type="binding site" evidence="10">
    <location>
        <position position="704"/>
    </location>
    <ligand>
        <name>FAD</name>
        <dbReference type="ChEBI" id="CHEBI:57692"/>
    </ligand>
</feature>
<comment type="subcellular location">
    <subcellularLocation>
        <location evidence="10">Cytoplasm</location>
    </subcellularLocation>
    <subcellularLocation>
        <location evidence="10">Mitochondrion</location>
    </subcellularLocation>
    <text evidence="10">Relocalizes to mitochondria after H(2)O(2) exposure.</text>
</comment>
<accession>W9YBR8</accession>
<dbReference type="RefSeq" id="XP_007736373.1">
    <property type="nucleotide sequence ID" value="XM_007738183.1"/>
</dbReference>
<keyword evidence="3 10" id="KW-0963">Cytoplasm</keyword>
<organism evidence="14 15">
    <name type="scientific">Capronia epimyces CBS 606.96</name>
    <dbReference type="NCBI Taxonomy" id="1182542"/>
    <lineage>
        <taxon>Eukaryota</taxon>
        <taxon>Fungi</taxon>
        <taxon>Dikarya</taxon>
        <taxon>Ascomycota</taxon>
        <taxon>Pezizomycotina</taxon>
        <taxon>Eurotiomycetes</taxon>
        <taxon>Chaetothyriomycetidae</taxon>
        <taxon>Chaetothyriales</taxon>
        <taxon>Herpotrichiellaceae</taxon>
        <taxon>Capronia</taxon>
    </lineage>
</organism>
<keyword evidence="6 10" id="KW-0274">FAD</keyword>
<evidence type="ECO:0000256" key="6">
    <source>
        <dbReference type="ARBA" id="ARBA00022827"/>
    </source>
</evidence>
<feature type="binding site" evidence="10">
    <location>
        <position position="363"/>
    </location>
    <ligand>
        <name>FAD</name>
        <dbReference type="ChEBI" id="CHEBI:57692"/>
    </ligand>
</feature>
<feature type="binding site" evidence="10">
    <location>
        <begin position="432"/>
        <end position="435"/>
    </location>
    <ligand>
        <name>FAD</name>
        <dbReference type="ChEBI" id="CHEBI:57692"/>
    </ligand>
</feature>
<dbReference type="STRING" id="1182542.W9YBR8"/>
<dbReference type="EC" id="1.18.1.-" evidence="10"/>
<feature type="compositionally biased region" description="Low complexity" evidence="11">
    <location>
        <begin position="534"/>
        <end position="569"/>
    </location>
</feature>
<keyword evidence="5 10" id="KW-0288">FMN</keyword>
<comment type="caution">
    <text evidence="14">The sequence shown here is derived from an EMBL/GenBank/DDBJ whole genome shotgun (WGS) entry which is preliminary data.</text>
</comment>
<dbReference type="HOGENOM" id="CLU_001570_17_6_1"/>
<keyword evidence="7 10" id="KW-0521">NADP</keyword>
<dbReference type="Gene3D" id="2.40.30.10">
    <property type="entry name" value="Translation factors"/>
    <property type="match status" value="1"/>
</dbReference>
<dbReference type="InterPro" id="IPR003097">
    <property type="entry name" value="CysJ-like_FAD-binding"/>
</dbReference>
<dbReference type="GO" id="GO:0003958">
    <property type="term" value="F:NADPH-hemoprotein reductase activity"/>
    <property type="evidence" value="ECO:0007669"/>
    <property type="project" value="UniProtKB-EC"/>
</dbReference>
<evidence type="ECO:0000256" key="9">
    <source>
        <dbReference type="ARBA" id="ARBA00049342"/>
    </source>
</evidence>
<feature type="binding site" evidence="10">
    <location>
        <position position="475"/>
    </location>
    <ligand>
        <name>NADP(+)</name>
        <dbReference type="ChEBI" id="CHEBI:58349"/>
    </ligand>
</feature>
<dbReference type="InterPro" id="IPR039261">
    <property type="entry name" value="FNR_nucleotide-bd"/>
</dbReference>
<sequence>MAASTEQAHGRSALILYGTETGTAQDFAEEIGRGLERLRFDTDVAGLDNVRHGHLHAYTFAVIVVSTTGQGDFPENARKFWTGLLRKKLSPTTLEGVRYALVGLGDSSYPKFNWAARKLDKRLRQLGATSILDSCEADEQGDEGSDGAFLEWLERFRKTVLDTFPLPAGLTVIPNEVLLPGKSRLEKAVTGSQSIETQSPRSDLDTTSANVSSGSFAAVLEKNERVTPSDHWQDVRFLRLKASGKIDYMPGDALAIGPRNMPEDVAFVIDRMNWRDVADTPVHLVSTRPKASPLLSNHPIFTRADLTLRTLLTEYLDINAIPRRSFFGAIANYTSDEMHKERLLEFTDPQYLDEYYDYATRPRRSMIEILQEFDSVHIPWEEATNIFPPLRPRQFSIASGGALKHAEHGSTTFELLVAIVKYRTVIKRIREGVCTRYLAQLPVGTTLQVSLKTEGRFFKSADIGDMSHVLVGAGTGVAPLRALIHEKAQHGQPRGGTALFFGCRNARADYFFHDEWAAMQTLTATPTPTPTRPQPQTQTPTATPTQTQTKTKTQTQTQTQTQAPEPDAPATAVGFQVMPAFSRDHKSKVYVQDRIREHAKLIWQYLRERDATIIVCGSSGAMPKAVRQALVDALVDQGQKRAVEGKTAAASHASASTSVDVDADVDVDDALDDDEDAEPIQTEADAEAYLARLEKEGRYKQETWS</sequence>
<feature type="domain" description="Flavodoxin-like" evidence="12">
    <location>
        <begin position="13"/>
        <end position="157"/>
    </location>
</feature>
<comment type="similarity">
    <text evidence="10">Belongs to the NADPH-dependent diflavin oxidoreductase NDOR1 family.</text>
</comment>
<feature type="binding site" evidence="10">
    <location>
        <begin position="19"/>
        <end position="24"/>
    </location>
    <ligand>
        <name>FMN</name>
        <dbReference type="ChEBI" id="CHEBI:58210"/>
    </ligand>
</feature>
<dbReference type="Pfam" id="PF00667">
    <property type="entry name" value="FAD_binding_1"/>
    <property type="match status" value="1"/>
</dbReference>
<evidence type="ECO:0000313" key="14">
    <source>
        <dbReference type="EMBL" id="EXJ79799.1"/>
    </source>
</evidence>
<feature type="binding site" evidence="10">
    <location>
        <begin position="582"/>
        <end position="583"/>
    </location>
    <ligand>
        <name>NADP(+)</name>
        <dbReference type="ChEBI" id="CHEBI:58349"/>
    </ligand>
</feature>
<dbReference type="PROSITE" id="PS51384">
    <property type="entry name" value="FAD_FR"/>
    <property type="match status" value="1"/>
</dbReference>
<dbReference type="Gene3D" id="1.20.990.10">
    <property type="entry name" value="NADPH-cytochrome p450 Reductase, Chain A, domain 3"/>
    <property type="match status" value="1"/>
</dbReference>
<dbReference type="HAMAP" id="MF_03178">
    <property type="entry name" value="NDOR1"/>
    <property type="match status" value="1"/>
</dbReference>
<evidence type="ECO:0000256" key="10">
    <source>
        <dbReference type="HAMAP-Rule" id="MF_03178"/>
    </source>
</evidence>
<dbReference type="SUPFAM" id="SSF63380">
    <property type="entry name" value="Riboflavin synthase domain-like"/>
    <property type="match status" value="1"/>
</dbReference>
<dbReference type="eggNOG" id="KOG1159">
    <property type="taxonomic scope" value="Eukaryota"/>
</dbReference>
<dbReference type="InterPro" id="IPR017927">
    <property type="entry name" value="FAD-bd_FR_type"/>
</dbReference>
<dbReference type="PRINTS" id="PR00371">
    <property type="entry name" value="FPNCR"/>
</dbReference>
<dbReference type="InterPro" id="IPR001094">
    <property type="entry name" value="Flavdoxin-like"/>
</dbReference>
<dbReference type="Proteomes" id="UP000019478">
    <property type="component" value="Unassembled WGS sequence"/>
</dbReference>
<dbReference type="InterPro" id="IPR017938">
    <property type="entry name" value="Riboflavin_synthase-like_b-brl"/>
</dbReference>
<dbReference type="GO" id="GO:0016226">
    <property type="term" value="P:iron-sulfur cluster assembly"/>
    <property type="evidence" value="ECO:0007669"/>
    <property type="project" value="UniProtKB-UniRule"/>
</dbReference>
<dbReference type="InterPro" id="IPR029039">
    <property type="entry name" value="Flavoprotein-like_sf"/>
</dbReference>
<dbReference type="SUPFAM" id="SSF52218">
    <property type="entry name" value="Flavoproteins"/>
    <property type="match status" value="1"/>
</dbReference>
<feature type="region of interest" description="Disordered" evidence="11">
    <location>
        <begin position="646"/>
        <end position="685"/>
    </location>
</feature>
<feature type="region of interest" description="Disordered" evidence="11">
    <location>
        <begin position="189"/>
        <end position="209"/>
    </location>
</feature>
<feature type="binding site" evidence="10">
    <location>
        <begin position="66"/>
        <end position="69"/>
    </location>
    <ligand>
        <name>FMN</name>
        <dbReference type="ChEBI" id="CHEBI:58210"/>
    </ligand>
</feature>
<feature type="binding site" evidence="10">
    <location>
        <begin position="588"/>
        <end position="592"/>
    </location>
    <ligand>
        <name>NADP(+)</name>
        <dbReference type="ChEBI" id="CHEBI:58349"/>
    </ligand>
</feature>
<dbReference type="InterPro" id="IPR008254">
    <property type="entry name" value="Flavodoxin/NO_synth"/>
</dbReference>
<proteinExistence type="inferred from homology"/>
<evidence type="ECO:0000259" key="12">
    <source>
        <dbReference type="PROSITE" id="PS50902"/>
    </source>
</evidence>
<name>W9YBR8_9EURO</name>
<dbReference type="Gene3D" id="3.40.50.360">
    <property type="match status" value="1"/>
</dbReference>
<feature type="binding site" evidence="10">
    <location>
        <begin position="393"/>
        <end position="396"/>
    </location>
    <ligand>
        <name>FAD</name>
        <dbReference type="ChEBI" id="CHEBI:57692"/>
    </ligand>
</feature>
<feature type="region of interest" description="Disordered" evidence="11">
    <location>
        <begin position="524"/>
        <end position="569"/>
    </location>
</feature>
<evidence type="ECO:0000313" key="15">
    <source>
        <dbReference type="Proteomes" id="UP000019478"/>
    </source>
</evidence>
<feature type="domain" description="FAD-binding FR-type" evidence="13">
    <location>
        <begin position="213"/>
        <end position="460"/>
    </location>
</feature>
<comment type="subunit">
    <text evidence="10">Interacts with DRE2; as part of the cytosolic iron-sulfur (Fe-S) protein assembly (CIA) machinery.</text>
</comment>